<proteinExistence type="predicted"/>
<dbReference type="SUPFAM" id="SSF111337">
    <property type="entry name" value="QueA-like"/>
    <property type="match status" value="1"/>
</dbReference>
<keyword evidence="2 6" id="KW-0808">Transferase</keyword>
<evidence type="ECO:0000313" key="7">
    <source>
        <dbReference type="Proteomes" id="UP000614047"/>
    </source>
</evidence>
<keyword evidence="7" id="KW-1185">Reference proteome</keyword>
<feature type="region of interest" description="Disordered" evidence="5">
    <location>
        <begin position="1"/>
        <end position="37"/>
    </location>
</feature>
<keyword evidence="4" id="KW-0671">Queuosine biosynthesis</keyword>
<dbReference type="Proteomes" id="UP000614047">
    <property type="component" value="Unassembled WGS sequence"/>
</dbReference>
<keyword evidence="6" id="KW-0328">Glycosyltransferase</keyword>
<dbReference type="InterPro" id="IPR042119">
    <property type="entry name" value="QueA_dom2"/>
</dbReference>
<sequence>MNNPYPPLPAALKAHEPHDERQTRPSGRRHAWDDAGLLVGGRGTGRVSRHRFRDLPEVLRPGDLLAVNVSATLPAAVHLDKIAVHFSTPFPDGDDRTWLVELRRRTRRGTIAYYGGSPCEWIPLPGGATLTLLRRHTEHLWQARLSTGVTAYLQRHGTPIRYGPVGQDDWRVTTYQSVFADADNAGSAEAPSAARPFTTELVTRLISQGVLVAPVTLHSGVTSPEAEEPPCAERYEVPPSTAALVEHVRGRDVPGRVVALGAAVVRALETAVDAGGHVRAGRGWTEHIVTPEGGVRAVDGLLTGMRERSSSHPMMLAAIAGTELLGRLDGAMATERRLRDDPRNGLRDDLGDGLRDGLANGLQDHLRDESGDFALVLP</sequence>
<comment type="caution">
    <text evidence="6">The sequence shown here is derived from an EMBL/GenBank/DDBJ whole genome shotgun (WGS) entry which is preliminary data.</text>
</comment>
<dbReference type="GO" id="GO:0051075">
    <property type="term" value="F:S-adenosylmethionine:tRNA ribosyltransferase-isomerase activity"/>
    <property type="evidence" value="ECO:0007669"/>
    <property type="project" value="UniProtKB-EC"/>
</dbReference>
<organism evidence="6 7">
    <name type="scientific">Actinomadura viridis</name>
    <dbReference type="NCBI Taxonomy" id="58110"/>
    <lineage>
        <taxon>Bacteria</taxon>
        <taxon>Bacillati</taxon>
        <taxon>Actinomycetota</taxon>
        <taxon>Actinomycetes</taxon>
        <taxon>Streptosporangiales</taxon>
        <taxon>Thermomonosporaceae</taxon>
        <taxon>Actinomadura</taxon>
    </lineage>
</organism>
<evidence type="ECO:0000256" key="5">
    <source>
        <dbReference type="SAM" id="MobiDB-lite"/>
    </source>
</evidence>
<accession>A0A931GMB0</accession>
<name>A0A931GMB0_9ACTN</name>
<dbReference type="InterPro" id="IPR003699">
    <property type="entry name" value="QueA"/>
</dbReference>
<dbReference type="Gene3D" id="2.40.10.240">
    <property type="entry name" value="QueA-like"/>
    <property type="match status" value="1"/>
</dbReference>
<evidence type="ECO:0000256" key="4">
    <source>
        <dbReference type="ARBA" id="ARBA00022785"/>
    </source>
</evidence>
<gene>
    <name evidence="6" type="ORF">IW256_006560</name>
</gene>
<dbReference type="PANTHER" id="PTHR30307:SF0">
    <property type="entry name" value="S-ADENOSYLMETHIONINE:TRNA RIBOSYLTRANSFERASE-ISOMERASE"/>
    <property type="match status" value="1"/>
</dbReference>
<evidence type="ECO:0000256" key="3">
    <source>
        <dbReference type="ARBA" id="ARBA00022691"/>
    </source>
</evidence>
<evidence type="ECO:0000313" key="6">
    <source>
        <dbReference type="EMBL" id="MBG6092447.1"/>
    </source>
</evidence>
<dbReference type="InterPro" id="IPR036100">
    <property type="entry name" value="QueA_sf"/>
</dbReference>
<feature type="compositionally biased region" description="Basic and acidic residues" evidence="5">
    <location>
        <begin position="13"/>
        <end position="23"/>
    </location>
</feature>
<keyword evidence="1" id="KW-0963">Cytoplasm</keyword>
<dbReference type="AlphaFoldDB" id="A0A931GMB0"/>
<dbReference type="RefSeq" id="WP_197014631.1">
    <property type="nucleotide sequence ID" value="NZ_BAABES010000012.1"/>
</dbReference>
<evidence type="ECO:0000256" key="2">
    <source>
        <dbReference type="ARBA" id="ARBA00022679"/>
    </source>
</evidence>
<keyword evidence="3" id="KW-0949">S-adenosyl-L-methionine</keyword>
<dbReference type="EC" id="2.4.99.17" evidence="6"/>
<dbReference type="EMBL" id="JADOUA010000001">
    <property type="protein sequence ID" value="MBG6092447.1"/>
    <property type="molecule type" value="Genomic_DNA"/>
</dbReference>
<dbReference type="PANTHER" id="PTHR30307">
    <property type="entry name" value="S-ADENOSYLMETHIONINE:TRNA RIBOSYLTRANSFERASE-ISOMERASE"/>
    <property type="match status" value="1"/>
</dbReference>
<protein>
    <submittedName>
        <fullName evidence="6">S-adenosylmethionine:tRNA ribosyltransferase-isomerase</fullName>
        <ecNumber evidence="6">2.4.99.17</ecNumber>
    </submittedName>
</protein>
<dbReference type="InterPro" id="IPR042118">
    <property type="entry name" value="QueA_dom1"/>
</dbReference>
<reference evidence="6" key="1">
    <citation type="submission" date="2020-11" db="EMBL/GenBank/DDBJ databases">
        <title>Sequencing the genomes of 1000 actinobacteria strains.</title>
        <authorList>
            <person name="Klenk H.-P."/>
        </authorList>
    </citation>
    <scope>NUCLEOTIDE SEQUENCE</scope>
    <source>
        <strain evidence="6">DSM 43175</strain>
    </source>
</reference>
<evidence type="ECO:0000256" key="1">
    <source>
        <dbReference type="ARBA" id="ARBA00022490"/>
    </source>
</evidence>
<dbReference type="Gene3D" id="3.40.1780.10">
    <property type="entry name" value="QueA-like"/>
    <property type="match status" value="1"/>
</dbReference>
<dbReference type="GO" id="GO:0008616">
    <property type="term" value="P:tRNA queuosine(34) biosynthetic process"/>
    <property type="evidence" value="ECO:0007669"/>
    <property type="project" value="UniProtKB-KW"/>
</dbReference>
<dbReference type="Pfam" id="PF02547">
    <property type="entry name" value="Queuosine_synth"/>
    <property type="match status" value="1"/>
</dbReference>